<gene>
    <name evidence="18" type="ORF">EUGRSUZ_B00047</name>
</gene>
<dbReference type="SUPFAM" id="SSF57850">
    <property type="entry name" value="RING/U-box"/>
    <property type="match status" value="1"/>
</dbReference>
<keyword evidence="8 14" id="KW-0863">Zinc-finger</keyword>
<dbReference type="InterPro" id="IPR001841">
    <property type="entry name" value="Znf_RING"/>
</dbReference>
<dbReference type="PROSITE" id="PS50089">
    <property type="entry name" value="ZF_RING_2"/>
    <property type="match status" value="1"/>
</dbReference>
<dbReference type="Gramene" id="KCW83090">
    <property type="protein sequence ID" value="KCW83090"/>
    <property type="gene ID" value="EUGRSUZ_B00047"/>
</dbReference>
<evidence type="ECO:0000256" key="16">
    <source>
        <dbReference type="SAM" id="Phobius"/>
    </source>
</evidence>
<keyword evidence="5" id="KW-0808">Transferase</keyword>
<comment type="catalytic activity">
    <reaction evidence="1">
        <text>S-ubiquitinyl-[E2 ubiquitin-conjugating enzyme]-L-cysteine + [acceptor protein]-L-lysine = [E2 ubiquitin-conjugating enzyme]-L-cysteine + N(6)-ubiquitinyl-[acceptor protein]-L-lysine.</text>
        <dbReference type="EC" id="2.3.2.27"/>
    </reaction>
</comment>
<dbReference type="SMART" id="SM00184">
    <property type="entry name" value="RING"/>
    <property type="match status" value="1"/>
</dbReference>
<evidence type="ECO:0000256" key="14">
    <source>
        <dbReference type="PROSITE-ProRule" id="PRU00175"/>
    </source>
</evidence>
<evidence type="ECO:0000256" key="10">
    <source>
        <dbReference type="ARBA" id="ARBA00022833"/>
    </source>
</evidence>
<dbReference type="UniPathway" id="UPA00143"/>
<dbReference type="EC" id="2.3.2.27" evidence="4"/>
<feature type="domain" description="RING-type" evidence="17">
    <location>
        <begin position="199"/>
        <end position="241"/>
    </location>
</feature>
<organism evidence="18">
    <name type="scientific">Eucalyptus grandis</name>
    <name type="common">Flooded gum</name>
    <dbReference type="NCBI Taxonomy" id="71139"/>
    <lineage>
        <taxon>Eukaryota</taxon>
        <taxon>Viridiplantae</taxon>
        <taxon>Streptophyta</taxon>
        <taxon>Embryophyta</taxon>
        <taxon>Tracheophyta</taxon>
        <taxon>Spermatophyta</taxon>
        <taxon>Magnoliopsida</taxon>
        <taxon>eudicotyledons</taxon>
        <taxon>Gunneridae</taxon>
        <taxon>Pentapetalae</taxon>
        <taxon>rosids</taxon>
        <taxon>malvids</taxon>
        <taxon>Myrtales</taxon>
        <taxon>Myrtaceae</taxon>
        <taxon>Myrtoideae</taxon>
        <taxon>Eucalypteae</taxon>
        <taxon>Eucalyptus</taxon>
    </lineage>
</organism>
<keyword evidence="6 16" id="KW-0812">Transmembrane</keyword>
<evidence type="ECO:0000256" key="7">
    <source>
        <dbReference type="ARBA" id="ARBA00022723"/>
    </source>
</evidence>
<evidence type="ECO:0000256" key="13">
    <source>
        <dbReference type="ARBA" id="ARBA00024209"/>
    </source>
</evidence>
<dbReference type="InterPro" id="IPR013083">
    <property type="entry name" value="Znf_RING/FYVE/PHD"/>
</dbReference>
<keyword evidence="7" id="KW-0479">Metal-binding</keyword>
<proteinExistence type="inferred from homology"/>
<feature type="region of interest" description="Disordered" evidence="15">
    <location>
        <begin position="272"/>
        <end position="301"/>
    </location>
</feature>
<feature type="compositionally biased region" description="Polar residues" evidence="15">
    <location>
        <begin position="374"/>
        <end position="385"/>
    </location>
</feature>
<evidence type="ECO:0000256" key="6">
    <source>
        <dbReference type="ARBA" id="ARBA00022692"/>
    </source>
</evidence>
<dbReference type="InterPro" id="IPR044600">
    <property type="entry name" value="ATL1/ATL16-like"/>
</dbReference>
<evidence type="ECO:0000256" key="1">
    <source>
        <dbReference type="ARBA" id="ARBA00000900"/>
    </source>
</evidence>
<dbReference type="GO" id="GO:0016567">
    <property type="term" value="P:protein ubiquitination"/>
    <property type="evidence" value="ECO:0000318"/>
    <property type="project" value="GO_Central"/>
</dbReference>
<dbReference type="GO" id="GO:0008270">
    <property type="term" value="F:zinc ion binding"/>
    <property type="evidence" value="ECO:0007669"/>
    <property type="project" value="UniProtKB-KW"/>
</dbReference>
<keyword evidence="11 16" id="KW-1133">Transmembrane helix</keyword>
<evidence type="ECO:0000256" key="9">
    <source>
        <dbReference type="ARBA" id="ARBA00022786"/>
    </source>
</evidence>
<evidence type="ECO:0000256" key="15">
    <source>
        <dbReference type="SAM" id="MobiDB-lite"/>
    </source>
</evidence>
<dbReference type="eggNOG" id="KOG0800">
    <property type="taxonomic scope" value="Eukaryota"/>
</dbReference>
<dbReference type="AlphaFoldDB" id="A0A059CYR1"/>
<dbReference type="InParanoid" id="A0A059CYR1"/>
<evidence type="ECO:0000256" key="12">
    <source>
        <dbReference type="ARBA" id="ARBA00023136"/>
    </source>
</evidence>
<feature type="compositionally biased region" description="Basic and acidic residues" evidence="15">
    <location>
        <begin position="280"/>
        <end position="293"/>
    </location>
</feature>
<evidence type="ECO:0000256" key="11">
    <source>
        <dbReference type="ARBA" id="ARBA00022989"/>
    </source>
</evidence>
<protein>
    <recommendedName>
        <fullName evidence="4">RING-type E3 ubiquitin transferase</fullName>
        <ecNumber evidence="4">2.3.2.27</ecNumber>
    </recommendedName>
</protein>
<keyword evidence="9" id="KW-0833">Ubl conjugation pathway</keyword>
<evidence type="ECO:0000259" key="17">
    <source>
        <dbReference type="PROSITE" id="PS50089"/>
    </source>
</evidence>
<dbReference type="GO" id="GO:0061630">
    <property type="term" value="F:ubiquitin protein ligase activity"/>
    <property type="evidence" value="ECO:0007669"/>
    <property type="project" value="UniProtKB-EC"/>
</dbReference>
<feature type="region of interest" description="Disordered" evidence="15">
    <location>
        <begin position="345"/>
        <end position="385"/>
    </location>
</feature>
<dbReference type="PANTHER" id="PTHR46913:SF19">
    <property type="entry name" value="RING-TYPE E3 UBIQUITIN TRANSFERASE"/>
    <property type="match status" value="1"/>
</dbReference>
<evidence type="ECO:0000256" key="2">
    <source>
        <dbReference type="ARBA" id="ARBA00004167"/>
    </source>
</evidence>
<accession>A0A059CYR1</accession>
<evidence type="ECO:0000256" key="3">
    <source>
        <dbReference type="ARBA" id="ARBA00004906"/>
    </source>
</evidence>
<dbReference type="KEGG" id="egr:104416305"/>
<comment type="similarity">
    <text evidence="13">Belongs to the RING-type zinc finger family. ATL subfamily.</text>
</comment>
<evidence type="ECO:0000313" key="18">
    <source>
        <dbReference type="EMBL" id="KCW83090.1"/>
    </source>
</evidence>
<feature type="transmembrane region" description="Helical" evidence="16">
    <location>
        <begin position="110"/>
        <end position="129"/>
    </location>
</feature>
<comment type="subcellular location">
    <subcellularLocation>
        <location evidence="2">Membrane</location>
        <topology evidence="2">Single-pass membrane protein</topology>
    </subcellularLocation>
</comment>
<dbReference type="Gene3D" id="3.30.40.10">
    <property type="entry name" value="Zinc/RING finger domain, C3HC4 (zinc finger)"/>
    <property type="match status" value="1"/>
</dbReference>
<dbReference type="CDD" id="cd16461">
    <property type="entry name" value="RING-H2_EL5-like"/>
    <property type="match status" value="1"/>
</dbReference>
<reference evidence="18" key="1">
    <citation type="submission" date="2013-07" db="EMBL/GenBank/DDBJ databases">
        <title>The genome of Eucalyptus grandis.</title>
        <authorList>
            <person name="Schmutz J."/>
            <person name="Hayes R."/>
            <person name="Myburg A."/>
            <person name="Tuskan G."/>
            <person name="Grattapaglia D."/>
            <person name="Rokhsar D.S."/>
        </authorList>
    </citation>
    <scope>NUCLEOTIDE SEQUENCE</scope>
    <source>
        <tissue evidence="18">Leaf extractions</tissue>
    </source>
</reference>
<evidence type="ECO:0000256" key="4">
    <source>
        <dbReference type="ARBA" id="ARBA00012483"/>
    </source>
</evidence>
<name>A0A059CYR1_EUCGR</name>
<dbReference type="GO" id="GO:0016020">
    <property type="term" value="C:membrane"/>
    <property type="evidence" value="ECO:0007669"/>
    <property type="project" value="UniProtKB-SubCell"/>
</dbReference>
<dbReference type="EMBL" id="KK198754">
    <property type="protein sequence ID" value="KCW83090.1"/>
    <property type="molecule type" value="Genomic_DNA"/>
</dbReference>
<keyword evidence="10" id="KW-0862">Zinc</keyword>
<sequence>MLSCLPIQTKRKQFRPHFHTPPQYSHPPSPSWLFLGLSSMAIRNRKLFPALSNANETINCPDFCDPACPYNCPDFFFFPPPPSSTPPPPRPLPISSSDHPSQDSRIPPSLIIVVALLSGFFLLIGLIIARSNSWWPSRRNPPNPAAPADGDDDEDFLDENRIDHPIWFITTVGLQQSIINSITVCKYRKGEGLIEGSDCSVCLNEFQEGETLRLLPKCSHAFHLHCIDTWLRSHTNCPLCRASIISATANLNPPGPTLEMMGLNEDARVENSTQGVELGGSHDRYGAPETRTETEDEDEVAAADGQVILKVDTEVNRDPATDQAAADSTDSLGTLSPLFVLRKSRSEKDQTVGPQGTADQHQKVFDGRMGGSSIGQFLSNPSSATVTRSHSCSEGFLLSRDSRSCCDSAQPS</sequence>
<keyword evidence="12 16" id="KW-0472">Membrane</keyword>
<dbReference type="OrthoDB" id="9984778at2759"/>
<dbReference type="FunFam" id="3.30.40.10:FF:000233">
    <property type="entry name" value="RING-H2 finger protein ATL54"/>
    <property type="match status" value="1"/>
</dbReference>
<dbReference type="PANTHER" id="PTHR46913">
    <property type="entry name" value="RING-H2 FINGER PROTEIN ATL16"/>
    <property type="match status" value="1"/>
</dbReference>
<comment type="pathway">
    <text evidence="3">Protein modification; protein ubiquitination.</text>
</comment>
<dbReference type="Pfam" id="PF13639">
    <property type="entry name" value="zf-RING_2"/>
    <property type="match status" value="1"/>
</dbReference>
<evidence type="ECO:0000256" key="5">
    <source>
        <dbReference type="ARBA" id="ARBA00022679"/>
    </source>
</evidence>
<evidence type="ECO:0000256" key="8">
    <source>
        <dbReference type="ARBA" id="ARBA00022771"/>
    </source>
</evidence>